<dbReference type="EC" id="5.1.1.3" evidence="2 7"/>
<keyword evidence="4 7" id="KW-0573">Peptidoglycan synthesis</keyword>
<dbReference type="KEGG" id="snan:I6N98_00565"/>
<dbReference type="PANTHER" id="PTHR21198">
    <property type="entry name" value="GLUTAMATE RACEMASE"/>
    <property type="match status" value="1"/>
</dbReference>
<protein>
    <recommendedName>
        <fullName evidence="2 7">Glutamate racemase</fullName>
        <ecNumber evidence="2 7">5.1.1.3</ecNumber>
    </recommendedName>
</protein>
<dbReference type="NCBIfam" id="TIGR00067">
    <property type="entry name" value="glut_race"/>
    <property type="match status" value="1"/>
</dbReference>
<dbReference type="Proteomes" id="UP000596063">
    <property type="component" value="Chromosome"/>
</dbReference>
<dbReference type="AlphaFoldDB" id="A0A7T4R0Y1"/>
<evidence type="ECO:0000256" key="1">
    <source>
        <dbReference type="ARBA" id="ARBA00001602"/>
    </source>
</evidence>
<feature type="binding site" evidence="7">
    <location>
        <begin position="193"/>
        <end position="194"/>
    </location>
    <ligand>
        <name>substrate</name>
    </ligand>
</feature>
<dbReference type="InterPro" id="IPR018187">
    <property type="entry name" value="Asp/Glu_racemase_AS_1"/>
</dbReference>
<comment type="pathway">
    <text evidence="7">Cell wall biogenesis; peptidoglycan biosynthesis.</text>
</comment>
<dbReference type="GO" id="GO:0009252">
    <property type="term" value="P:peptidoglycan biosynthetic process"/>
    <property type="evidence" value="ECO:0007669"/>
    <property type="project" value="UniProtKB-UniRule"/>
</dbReference>
<evidence type="ECO:0000313" key="9">
    <source>
        <dbReference type="Proteomes" id="UP000596063"/>
    </source>
</evidence>
<organism evidence="8 9">
    <name type="scientific">Spongiibacter nanhainus</name>
    <dbReference type="NCBI Taxonomy" id="2794344"/>
    <lineage>
        <taxon>Bacteria</taxon>
        <taxon>Pseudomonadati</taxon>
        <taxon>Pseudomonadota</taxon>
        <taxon>Gammaproteobacteria</taxon>
        <taxon>Cellvibrionales</taxon>
        <taxon>Spongiibacteraceae</taxon>
        <taxon>Spongiibacter</taxon>
    </lineage>
</organism>
<dbReference type="InterPro" id="IPR001920">
    <property type="entry name" value="Asp/Glu_race"/>
</dbReference>
<dbReference type="UniPathway" id="UPA00219"/>
<dbReference type="PROSITE" id="PS00923">
    <property type="entry name" value="ASP_GLU_RACEMASE_1"/>
    <property type="match status" value="1"/>
</dbReference>
<dbReference type="Pfam" id="PF01177">
    <property type="entry name" value="Asp_Glu_race"/>
    <property type="match status" value="1"/>
</dbReference>
<accession>A0A7T4R0Y1</accession>
<comment type="catalytic activity">
    <reaction evidence="1 7">
        <text>L-glutamate = D-glutamate</text>
        <dbReference type="Rhea" id="RHEA:12813"/>
        <dbReference type="ChEBI" id="CHEBI:29985"/>
        <dbReference type="ChEBI" id="CHEBI:29986"/>
        <dbReference type="EC" id="5.1.1.3"/>
    </reaction>
</comment>
<dbReference type="GO" id="GO:0071555">
    <property type="term" value="P:cell wall organization"/>
    <property type="evidence" value="ECO:0007669"/>
    <property type="project" value="UniProtKB-KW"/>
</dbReference>
<dbReference type="InterPro" id="IPR033134">
    <property type="entry name" value="Asp/Glu_racemase_AS_2"/>
</dbReference>
<feature type="active site" description="Proton donor/acceptor" evidence="7">
    <location>
        <position position="78"/>
    </location>
</feature>
<evidence type="ECO:0000313" key="8">
    <source>
        <dbReference type="EMBL" id="QQD18405.1"/>
    </source>
</evidence>
<evidence type="ECO:0000256" key="5">
    <source>
        <dbReference type="ARBA" id="ARBA00023235"/>
    </source>
</evidence>
<dbReference type="RefSeq" id="WP_198569899.1">
    <property type="nucleotide sequence ID" value="NZ_CP066167.1"/>
</dbReference>
<dbReference type="GO" id="GO:0008360">
    <property type="term" value="P:regulation of cell shape"/>
    <property type="evidence" value="ECO:0007669"/>
    <property type="project" value="UniProtKB-KW"/>
</dbReference>
<keyword evidence="3 7" id="KW-0133">Cell shape</keyword>
<evidence type="ECO:0000256" key="2">
    <source>
        <dbReference type="ARBA" id="ARBA00013090"/>
    </source>
</evidence>
<evidence type="ECO:0000256" key="4">
    <source>
        <dbReference type="ARBA" id="ARBA00022984"/>
    </source>
</evidence>
<dbReference type="EMBL" id="CP066167">
    <property type="protein sequence ID" value="QQD18405.1"/>
    <property type="molecule type" value="Genomic_DNA"/>
</dbReference>
<keyword evidence="9" id="KW-1185">Reference proteome</keyword>
<dbReference type="PANTHER" id="PTHR21198:SF2">
    <property type="entry name" value="GLUTAMATE RACEMASE"/>
    <property type="match status" value="1"/>
</dbReference>
<proteinExistence type="inferred from homology"/>
<evidence type="ECO:0000256" key="7">
    <source>
        <dbReference type="HAMAP-Rule" id="MF_00258"/>
    </source>
</evidence>
<comment type="similarity">
    <text evidence="7">Belongs to the aspartate/glutamate racemases family.</text>
</comment>
<name>A0A7T4R0Y1_9GAMM</name>
<dbReference type="GO" id="GO:0008881">
    <property type="term" value="F:glutamate racemase activity"/>
    <property type="evidence" value="ECO:0007669"/>
    <property type="project" value="UniProtKB-UniRule"/>
</dbReference>
<dbReference type="PROSITE" id="PS00924">
    <property type="entry name" value="ASP_GLU_RACEMASE_2"/>
    <property type="match status" value="1"/>
</dbReference>
<comment type="function">
    <text evidence="7">Provides the (R)-glutamate required for cell wall biosynthesis.</text>
</comment>
<feature type="active site" description="Proton donor/acceptor" evidence="7">
    <location>
        <position position="192"/>
    </location>
</feature>
<dbReference type="InterPro" id="IPR004391">
    <property type="entry name" value="Glu_race"/>
</dbReference>
<feature type="binding site" evidence="7">
    <location>
        <begin position="14"/>
        <end position="15"/>
    </location>
    <ligand>
        <name>substrate</name>
    </ligand>
</feature>
<dbReference type="HAMAP" id="MF_00258">
    <property type="entry name" value="Glu_racemase"/>
    <property type="match status" value="1"/>
</dbReference>
<sequence>MTQTPHTPRVLIFDSGVGSLSIGAEIHRQRPDIDLLYIMDRGGFPYGEWQEAALVKHICREVTAVLAEEPADLLVMACNSASTAVLPALRASLSIPVVGVVPAIKPAAAMSQSGVIGLLATPGTIARPYTAQLIEDFAREHCVIAVGSKELAPAVEALFWGEPVAEAVWQRAVAELQQHPRFPELDTLVLACTHFPLVKTQLAAHLPPLQWVDSGEAIARRVDHLLCEAGWPRLTAQQDVQQGKQEARVLGIDRASKALLAKLEQRQVQFTGR</sequence>
<feature type="binding site" evidence="7">
    <location>
        <begin position="79"/>
        <end position="80"/>
    </location>
    <ligand>
        <name>substrate</name>
    </ligand>
</feature>
<reference evidence="8 9" key="1">
    <citation type="submission" date="2020-12" db="EMBL/GenBank/DDBJ databases">
        <authorList>
            <person name="Shan Y."/>
        </authorList>
    </citation>
    <scope>NUCLEOTIDE SEQUENCE [LARGE SCALE GENOMIC DNA]</scope>
    <source>
        <strain evidence="9">csc3.9</strain>
    </source>
</reference>
<gene>
    <name evidence="7" type="primary">murI</name>
    <name evidence="8" type="ORF">I6N98_00565</name>
</gene>
<evidence type="ECO:0000256" key="3">
    <source>
        <dbReference type="ARBA" id="ARBA00022960"/>
    </source>
</evidence>
<dbReference type="SUPFAM" id="SSF53681">
    <property type="entry name" value="Aspartate/glutamate racemase"/>
    <property type="match status" value="2"/>
</dbReference>
<keyword evidence="6 7" id="KW-0961">Cell wall biogenesis/degradation</keyword>
<feature type="binding site" evidence="7">
    <location>
        <begin position="46"/>
        <end position="47"/>
    </location>
    <ligand>
        <name>substrate</name>
    </ligand>
</feature>
<dbReference type="InterPro" id="IPR015942">
    <property type="entry name" value="Asp/Glu/hydantoin_racemase"/>
</dbReference>
<dbReference type="Gene3D" id="3.40.50.1860">
    <property type="match status" value="2"/>
</dbReference>
<evidence type="ECO:0000256" key="6">
    <source>
        <dbReference type="ARBA" id="ARBA00023316"/>
    </source>
</evidence>
<keyword evidence="5 7" id="KW-0413">Isomerase</keyword>